<accession>A0AAN6ZEN6</accession>
<reference evidence="2" key="1">
    <citation type="journal article" date="2023" name="Mol. Phylogenet. Evol.">
        <title>Genome-scale phylogeny and comparative genomics of the fungal order Sordariales.</title>
        <authorList>
            <person name="Hensen N."/>
            <person name="Bonometti L."/>
            <person name="Westerberg I."/>
            <person name="Brannstrom I.O."/>
            <person name="Guillou S."/>
            <person name="Cros-Aarteil S."/>
            <person name="Calhoun S."/>
            <person name="Haridas S."/>
            <person name="Kuo A."/>
            <person name="Mondo S."/>
            <person name="Pangilinan J."/>
            <person name="Riley R."/>
            <person name="LaButti K."/>
            <person name="Andreopoulos B."/>
            <person name="Lipzen A."/>
            <person name="Chen C."/>
            <person name="Yan M."/>
            <person name="Daum C."/>
            <person name="Ng V."/>
            <person name="Clum A."/>
            <person name="Steindorff A."/>
            <person name="Ohm R.A."/>
            <person name="Martin F."/>
            <person name="Silar P."/>
            <person name="Natvig D.O."/>
            <person name="Lalanne C."/>
            <person name="Gautier V."/>
            <person name="Ament-Velasquez S.L."/>
            <person name="Kruys A."/>
            <person name="Hutchinson M.I."/>
            <person name="Powell A.J."/>
            <person name="Barry K."/>
            <person name="Miller A.N."/>
            <person name="Grigoriev I.V."/>
            <person name="Debuchy R."/>
            <person name="Gladieux P."/>
            <person name="Hiltunen Thoren M."/>
            <person name="Johannesson H."/>
        </authorList>
    </citation>
    <scope>NUCLEOTIDE SEQUENCE</scope>
    <source>
        <strain evidence="2">CBS 123565</strain>
    </source>
</reference>
<evidence type="ECO:0000256" key="1">
    <source>
        <dbReference type="SAM" id="MobiDB-lite"/>
    </source>
</evidence>
<feature type="region of interest" description="Disordered" evidence="1">
    <location>
        <begin position="259"/>
        <end position="283"/>
    </location>
</feature>
<dbReference type="AlphaFoldDB" id="A0AAN6ZEN6"/>
<comment type="caution">
    <text evidence="2">The sequence shown here is derived from an EMBL/GenBank/DDBJ whole genome shotgun (WGS) entry which is preliminary data.</text>
</comment>
<dbReference type="EMBL" id="MU853407">
    <property type="protein sequence ID" value="KAK4134946.1"/>
    <property type="molecule type" value="Genomic_DNA"/>
</dbReference>
<name>A0AAN6ZEN6_9PEZI</name>
<sequence>MGKTFSCPNPAYMVANLPIPSISNYPPTAPIIHSLAMSDQFEFRSMFDEMEMVDYFPGDDQEQYRLDDRGHPPLDLTSQTLFEHSEGAACIPSSSQQNVLERRCARRRLRKLNQPMWQTVCPHSEFLGAAGFLSNYNGTIVTYPNVLISTNHFESYMSEETLDELGYQPYIPTHGAPKKTVNPRDGSVFRPIGGSSIYIWLNGPEPIDPILVDFYVVPGPLKPGVRFILGMPDIKRIWGDGWTRQQHVERMSRVEEGRFMFGPDPSSSSPVPPRPFNAQPPGL</sequence>
<proteinExistence type="predicted"/>
<organism evidence="2 3">
    <name type="scientific">Trichocladium antarcticum</name>
    <dbReference type="NCBI Taxonomy" id="1450529"/>
    <lineage>
        <taxon>Eukaryota</taxon>
        <taxon>Fungi</taxon>
        <taxon>Dikarya</taxon>
        <taxon>Ascomycota</taxon>
        <taxon>Pezizomycotina</taxon>
        <taxon>Sordariomycetes</taxon>
        <taxon>Sordariomycetidae</taxon>
        <taxon>Sordariales</taxon>
        <taxon>Chaetomiaceae</taxon>
        <taxon>Trichocladium</taxon>
    </lineage>
</organism>
<reference evidence="2" key="2">
    <citation type="submission" date="2023-05" db="EMBL/GenBank/DDBJ databases">
        <authorList>
            <consortium name="Lawrence Berkeley National Laboratory"/>
            <person name="Steindorff A."/>
            <person name="Hensen N."/>
            <person name="Bonometti L."/>
            <person name="Westerberg I."/>
            <person name="Brannstrom I.O."/>
            <person name="Guillou S."/>
            <person name="Cros-Aarteil S."/>
            <person name="Calhoun S."/>
            <person name="Haridas S."/>
            <person name="Kuo A."/>
            <person name="Mondo S."/>
            <person name="Pangilinan J."/>
            <person name="Riley R."/>
            <person name="Labutti K."/>
            <person name="Andreopoulos B."/>
            <person name="Lipzen A."/>
            <person name="Chen C."/>
            <person name="Yanf M."/>
            <person name="Daum C."/>
            <person name="Ng V."/>
            <person name="Clum A."/>
            <person name="Ohm R."/>
            <person name="Martin F."/>
            <person name="Silar P."/>
            <person name="Natvig D."/>
            <person name="Lalanne C."/>
            <person name="Gautier V."/>
            <person name="Ament-Velasquez S.L."/>
            <person name="Kruys A."/>
            <person name="Hutchinson M.I."/>
            <person name="Powell A.J."/>
            <person name="Barry K."/>
            <person name="Miller A.N."/>
            <person name="Grigoriev I.V."/>
            <person name="Debuchy R."/>
            <person name="Gladieux P."/>
            <person name="Thoren M.H."/>
            <person name="Johannesson H."/>
        </authorList>
    </citation>
    <scope>NUCLEOTIDE SEQUENCE</scope>
    <source>
        <strain evidence="2">CBS 123565</strain>
    </source>
</reference>
<protein>
    <submittedName>
        <fullName evidence="2">Uncharacterized protein</fullName>
    </submittedName>
</protein>
<evidence type="ECO:0000313" key="2">
    <source>
        <dbReference type="EMBL" id="KAK4134946.1"/>
    </source>
</evidence>
<evidence type="ECO:0000313" key="3">
    <source>
        <dbReference type="Proteomes" id="UP001304895"/>
    </source>
</evidence>
<keyword evidence="3" id="KW-1185">Reference proteome</keyword>
<dbReference type="Proteomes" id="UP001304895">
    <property type="component" value="Unassembled WGS sequence"/>
</dbReference>
<gene>
    <name evidence="2" type="ORF">BT67DRAFT_287215</name>
</gene>